<keyword evidence="2 5" id="KW-0032">Aminotransferase</keyword>
<keyword evidence="3 5" id="KW-0808">Transferase</keyword>
<reference evidence="5 6" key="1">
    <citation type="submission" date="2016-10" db="EMBL/GenBank/DDBJ databases">
        <authorList>
            <person name="Varghese N."/>
            <person name="Submissions S."/>
        </authorList>
    </citation>
    <scope>NUCLEOTIDE SEQUENCE [LARGE SCALE GENOMIC DNA]</scope>
    <source>
        <strain evidence="5 6">BS2775</strain>
    </source>
</reference>
<dbReference type="InterPro" id="IPR015424">
    <property type="entry name" value="PyrdxlP-dep_Trfase"/>
</dbReference>
<protein>
    <submittedName>
        <fullName evidence="5">LL-diaminopimelate aminotransferase apoenzyme</fullName>
    </submittedName>
</protein>
<dbReference type="GO" id="GO:0030170">
    <property type="term" value="F:pyridoxal phosphate binding"/>
    <property type="evidence" value="ECO:0007669"/>
    <property type="project" value="InterPro"/>
</dbReference>
<dbReference type="GO" id="GO:0008483">
    <property type="term" value="F:transaminase activity"/>
    <property type="evidence" value="ECO:0007669"/>
    <property type="project" value="UniProtKB-KW"/>
</dbReference>
<dbReference type="SUPFAM" id="SSF53383">
    <property type="entry name" value="PLP-dependent transferases"/>
    <property type="match status" value="1"/>
</dbReference>
<dbReference type="InterPro" id="IPR050881">
    <property type="entry name" value="LL-DAP_aminotransferase"/>
</dbReference>
<evidence type="ECO:0000256" key="2">
    <source>
        <dbReference type="ARBA" id="ARBA00022576"/>
    </source>
</evidence>
<dbReference type="PANTHER" id="PTHR42832:SF3">
    <property type="entry name" value="L-GLUTAMINE--4-(METHYLSULFANYL)-2-OXOBUTANOATE AMINOTRANSFERASE"/>
    <property type="match status" value="1"/>
</dbReference>
<dbReference type="PANTHER" id="PTHR42832">
    <property type="entry name" value="AMINO ACID AMINOTRANSFERASE"/>
    <property type="match status" value="1"/>
</dbReference>
<dbReference type="InterPro" id="IPR004839">
    <property type="entry name" value="Aminotransferase_I/II_large"/>
</dbReference>
<dbReference type="EMBL" id="LT629782">
    <property type="protein sequence ID" value="SDT99426.1"/>
    <property type="molecule type" value="Genomic_DNA"/>
</dbReference>
<feature type="domain" description="Aminotransferase class I/classII large" evidence="4">
    <location>
        <begin position="85"/>
        <end position="373"/>
    </location>
</feature>
<dbReference type="Proteomes" id="UP000183653">
    <property type="component" value="Chromosome I"/>
</dbReference>
<name>A0A8B3XW34_9PSED</name>
<evidence type="ECO:0000313" key="6">
    <source>
        <dbReference type="Proteomes" id="UP000183653"/>
    </source>
</evidence>
<evidence type="ECO:0000259" key="4">
    <source>
        <dbReference type="Pfam" id="PF00155"/>
    </source>
</evidence>
<gene>
    <name evidence="5" type="ORF">SAMN04490197_1805</name>
</gene>
<evidence type="ECO:0000313" key="5">
    <source>
        <dbReference type="EMBL" id="SDT99426.1"/>
    </source>
</evidence>
<dbReference type="Gene3D" id="3.90.1150.10">
    <property type="entry name" value="Aspartate Aminotransferase, domain 1"/>
    <property type="match status" value="1"/>
</dbReference>
<dbReference type="Gene3D" id="3.40.640.10">
    <property type="entry name" value="Type I PLP-dependent aspartate aminotransferase-like (Major domain)"/>
    <property type="match status" value="1"/>
</dbReference>
<dbReference type="InterPro" id="IPR015421">
    <property type="entry name" value="PyrdxlP-dep_Trfase_major"/>
</dbReference>
<keyword evidence="6" id="KW-1185">Reference proteome</keyword>
<dbReference type="RefSeq" id="WP_162276148.1">
    <property type="nucleotide sequence ID" value="NZ_JYLM01000001.1"/>
</dbReference>
<sequence>MNLVRFNDFYRDKKLSSDSDDFFSWVRAFKSTLTGPLLLDFGVADAFLPPAEKLSSALSGLAGITGYHGYVYDHQAYQTACLKRSTRFANSDLPLQVLPTSGSKSALNLLCLALINPGDVILVTTPAYPIFSVMAQRLGGTVVHLPLLPENNFMPDLESLDPTLMTKAKILAVNYPNNPTGKIASQDECDLLLEICVRHNILLINDAAYSGLLTATQPTGNFFRGAGAAAHCIEVHSLSKSLQIPGWRLGFILAASEIIEPLRVLGLLQESGQPKLLLDAVAGVINDQEISEALSECVAERRRALIDILAASGFSIQNVNGAFFVYVQCPLGVVDGARFENAAKFSHYLAAEHGILTIPYEVSGQSYVRFSVAFKGEATVVFAQLRQKLSAVRFCFPKSVTL</sequence>
<accession>A0A8B3XW34</accession>
<dbReference type="CDD" id="cd00609">
    <property type="entry name" value="AAT_like"/>
    <property type="match status" value="1"/>
</dbReference>
<dbReference type="InterPro" id="IPR015422">
    <property type="entry name" value="PyrdxlP-dep_Trfase_small"/>
</dbReference>
<dbReference type="Pfam" id="PF00155">
    <property type="entry name" value="Aminotran_1_2"/>
    <property type="match status" value="1"/>
</dbReference>
<dbReference type="AlphaFoldDB" id="A0A8B3XW34"/>
<evidence type="ECO:0000256" key="1">
    <source>
        <dbReference type="ARBA" id="ARBA00001933"/>
    </source>
</evidence>
<proteinExistence type="predicted"/>
<organism evidence="5 6">
    <name type="scientific">Pseudomonas orientalis</name>
    <dbReference type="NCBI Taxonomy" id="76758"/>
    <lineage>
        <taxon>Bacteria</taxon>
        <taxon>Pseudomonadati</taxon>
        <taxon>Pseudomonadota</taxon>
        <taxon>Gammaproteobacteria</taxon>
        <taxon>Pseudomonadales</taxon>
        <taxon>Pseudomonadaceae</taxon>
        <taxon>Pseudomonas</taxon>
    </lineage>
</organism>
<comment type="cofactor">
    <cofactor evidence="1">
        <name>pyridoxal 5'-phosphate</name>
        <dbReference type="ChEBI" id="CHEBI:597326"/>
    </cofactor>
</comment>
<evidence type="ECO:0000256" key="3">
    <source>
        <dbReference type="ARBA" id="ARBA00022679"/>
    </source>
</evidence>